<proteinExistence type="predicted"/>
<gene>
    <name evidence="2" type="ORF">BDA96_08G157000</name>
</gene>
<feature type="compositionally biased region" description="Basic and acidic residues" evidence="1">
    <location>
        <begin position="52"/>
        <end position="61"/>
    </location>
</feature>
<organism evidence="2 3">
    <name type="scientific">Sorghum bicolor</name>
    <name type="common">Sorghum</name>
    <name type="synonym">Sorghum vulgare</name>
    <dbReference type="NCBI Taxonomy" id="4558"/>
    <lineage>
        <taxon>Eukaryota</taxon>
        <taxon>Viridiplantae</taxon>
        <taxon>Streptophyta</taxon>
        <taxon>Embryophyta</taxon>
        <taxon>Tracheophyta</taxon>
        <taxon>Spermatophyta</taxon>
        <taxon>Magnoliopsida</taxon>
        <taxon>Liliopsida</taxon>
        <taxon>Poales</taxon>
        <taxon>Poaceae</taxon>
        <taxon>PACMAD clade</taxon>
        <taxon>Panicoideae</taxon>
        <taxon>Andropogonodae</taxon>
        <taxon>Andropogoneae</taxon>
        <taxon>Sorghinae</taxon>
        <taxon>Sorghum</taxon>
    </lineage>
</organism>
<dbReference type="Proteomes" id="UP000807115">
    <property type="component" value="Chromosome 8"/>
</dbReference>
<sequence>MTRTSRSSLSKMERVGNLGGMILHDPSDDDPWLGLTLGPSKSVVEELMRMNREEAHEEHNKKPPSKSSEMALVDSSDDETWLQLKLSRARKVHCRYCGKPFYNRQVLGGHTVRCRKNQPSDGPMKLHCMHCAKEFPSLAAMYGHMASC</sequence>
<evidence type="ECO:0008006" key="4">
    <source>
        <dbReference type="Google" id="ProtNLM"/>
    </source>
</evidence>
<name>A0A921QJ93_SORBI</name>
<comment type="caution">
    <text evidence="2">The sequence shown here is derived from an EMBL/GenBank/DDBJ whole genome shotgun (WGS) entry which is preliminary data.</text>
</comment>
<evidence type="ECO:0000313" key="3">
    <source>
        <dbReference type="Proteomes" id="UP000807115"/>
    </source>
</evidence>
<feature type="region of interest" description="Disordered" evidence="1">
    <location>
        <begin position="52"/>
        <end position="74"/>
    </location>
</feature>
<reference evidence="2" key="1">
    <citation type="journal article" date="2019" name="BMC Genomics">
        <title>A new reference genome for Sorghum bicolor reveals high levels of sequence similarity between sweet and grain genotypes: implications for the genetics of sugar metabolism.</title>
        <authorList>
            <person name="Cooper E.A."/>
            <person name="Brenton Z.W."/>
            <person name="Flinn B.S."/>
            <person name="Jenkins J."/>
            <person name="Shu S."/>
            <person name="Flowers D."/>
            <person name="Luo F."/>
            <person name="Wang Y."/>
            <person name="Xia P."/>
            <person name="Barry K."/>
            <person name="Daum C."/>
            <person name="Lipzen A."/>
            <person name="Yoshinaga Y."/>
            <person name="Schmutz J."/>
            <person name="Saski C."/>
            <person name="Vermerris W."/>
            <person name="Kresovich S."/>
        </authorList>
    </citation>
    <scope>NUCLEOTIDE SEQUENCE</scope>
</reference>
<dbReference type="Gene3D" id="3.30.160.60">
    <property type="entry name" value="Classic Zinc Finger"/>
    <property type="match status" value="1"/>
</dbReference>
<evidence type="ECO:0000256" key="1">
    <source>
        <dbReference type="SAM" id="MobiDB-lite"/>
    </source>
</evidence>
<evidence type="ECO:0000313" key="2">
    <source>
        <dbReference type="EMBL" id="KAG0521400.1"/>
    </source>
</evidence>
<protein>
    <recommendedName>
        <fullName evidence="4">C2H2-type domain-containing protein</fullName>
    </recommendedName>
</protein>
<accession>A0A921QJ93</accession>
<dbReference type="AlphaFoldDB" id="A0A921QJ93"/>
<dbReference type="EMBL" id="CM027687">
    <property type="protein sequence ID" value="KAG0521400.1"/>
    <property type="molecule type" value="Genomic_DNA"/>
</dbReference>
<reference evidence="2" key="2">
    <citation type="submission" date="2020-10" db="EMBL/GenBank/DDBJ databases">
        <authorList>
            <person name="Cooper E.A."/>
            <person name="Brenton Z.W."/>
            <person name="Flinn B.S."/>
            <person name="Jenkins J."/>
            <person name="Shu S."/>
            <person name="Flowers D."/>
            <person name="Luo F."/>
            <person name="Wang Y."/>
            <person name="Xia P."/>
            <person name="Barry K."/>
            <person name="Daum C."/>
            <person name="Lipzen A."/>
            <person name="Yoshinaga Y."/>
            <person name="Schmutz J."/>
            <person name="Saski C."/>
            <person name="Vermerris W."/>
            <person name="Kresovich S."/>
        </authorList>
    </citation>
    <scope>NUCLEOTIDE SEQUENCE</scope>
</reference>